<dbReference type="FunFam" id="3.30.1360.40:FF:000002">
    <property type="entry name" value="DNA gyrase subunit A"/>
    <property type="match status" value="1"/>
</dbReference>
<dbReference type="PANTHER" id="PTHR43493">
    <property type="entry name" value="DNA GYRASE/TOPOISOMERASE SUBUNIT A"/>
    <property type="match status" value="1"/>
</dbReference>
<evidence type="ECO:0000256" key="2">
    <source>
        <dbReference type="ARBA" id="ARBA00008263"/>
    </source>
</evidence>
<dbReference type="Gene3D" id="3.90.199.10">
    <property type="entry name" value="Topoisomerase II, domain 5"/>
    <property type="match status" value="1"/>
</dbReference>
<keyword evidence="5" id="KW-0238">DNA-binding</keyword>
<dbReference type="SUPFAM" id="SSF56719">
    <property type="entry name" value="Type II DNA topoisomerase"/>
    <property type="match status" value="1"/>
</dbReference>
<gene>
    <name evidence="8" type="ORF">B1A_01640</name>
</gene>
<organism evidence="8">
    <name type="scientific">mine drainage metagenome</name>
    <dbReference type="NCBI Taxonomy" id="410659"/>
    <lineage>
        <taxon>unclassified sequences</taxon>
        <taxon>metagenomes</taxon>
        <taxon>ecological metagenomes</taxon>
    </lineage>
</organism>
<evidence type="ECO:0000256" key="6">
    <source>
        <dbReference type="ARBA" id="ARBA00023235"/>
    </source>
</evidence>
<evidence type="ECO:0000256" key="1">
    <source>
        <dbReference type="ARBA" id="ARBA00000185"/>
    </source>
</evidence>
<comment type="caution">
    <text evidence="8">The sequence shown here is derived from an EMBL/GenBank/DDBJ whole genome shotgun (WGS) entry which is preliminary data.</text>
</comment>
<dbReference type="InterPro" id="IPR050220">
    <property type="entry name" value="Type_II_DNA_Topoisomerases"/>
</dbReference>
<reference evidence="8" key="1">
    <citation type="submission" date="2013-08" db="EMBL/GenBank/DDBJ databases">
        <authorList>
            <person name="Mendez C."/>
            <person name="Richter M."/>
            <person name="Ferrer M."/>
            <person name="Sanchez J."/>
        </authorList>
    </citation>
    <scope>NUCLEOTIDE SEQUENCE</scope>
</reference>
<keyword evidence="4" id="KW-0799">Topoisomerase</keyword>
<dbReference type="PROSITE" id="PS52040">
    <property type="entry name" value="TOPO_IIA"/>
    <property type="match status" value="1"/>
</dbReference>
<keyword evidence="6" id="KW-0413">Isomerase</keyword>
<evidence type="ECO:0000259" key="7">
    <source>
        <dbReference type="PROSITE" id="PS52040"/>
    </source>
</evidence>
<sequence>SYIEENDNICYRNRYMRMIYWKKRSIEEEIKKSYLEYAMSVIVSRALPDVRDGLKPVQRRLLYSMNEMGFWSDKPHRKSARIVGDTMGKYHPHGDNAIYDALARMAQDFTLRYPLIDGQGNFGSIDGDAPAAMRYTEARLSKLSEDMLKDLDKETVNFRLNFDGSLQEPDFLPSMIPNLIINGASGIAVGMATNILPHNLSEICDALSLLIKNSASTVGEIMGHIKGPDFPGGGIIYFSRSSMESYETGRGKIVVRGEVELDEKKKIIIKSIPYSVNKALFLERMADQVKDEILTGITDIRDESSREGMRIVIKIRDDETKGLILNQLYAHTELEQSSGIINLVLVNNVPKVLGIKEI</sequence>
<name>T1C2D5_9ZZZZ</name>
<feature type="domain" description="Topo IIA-type catalytic" evidence="7">
    <location>
        <begin position="47"/>
        <end position="358"/>
    </location>
</feature>
<dbReference type="InterPro" id="IPR013760">
    <property type="entry name" value="Topo_IIA-like_dom_sf"/>
</dbReference>
<dbReference type="AlphaFoldDB" id="T1C2D5"/>
<dbReference type="InterPro" id="IPR013758">
    <property type="entry name" value="Topo_IIA_A/C_ab"/>
</dbReference>
<evidence type="ECO:0000256" key="5">
    <source>
        <dbReference type="ARBA" id="ARBA00023125"/>
    </source>
</evidence>
<proteinExistence type="inferred from homology"/>
<dbReference type="EMBL" id="AUZX01001244">
    <property type="protein sequence ID" value="EQD79601.1"/>
    <property type="molecule type" value="Genomic_DNA"/>
</dbReference>
<accession>T1C2D5</accession>
<dbReference type="GO" id="GO:0005737">
    <property type="term" value="C:cytoplasm"/>
    <property type="evidence" value="ECO:0007669"/>
    <property type="project" value="TreeGrafter"/>
</dbReference>
<evidence type="ECO:0000256" key="3">
    <source>
        <dbReference type="ARBA" id="ARBA00012895"/>
    </source>
</evidence>
<reference evidence="8" key="2">
    <citation type="journal article" date="2014" name="ISME J.">
        <title>Microbial stratification in low pH oxic and suboxic macroscopic growths along an acid mine drainage.</title>
        <authorList>
            <person name="Mendez-Garcia C."/>
            <person name="Mesa V."/>
            <person name="Sprenger R.R."/>
            <person name="Richter M."/>
            <person name="Diez M.S."/>
            <person name="Solano J."/>
            <person name="Bargiela R."/>
            <person name="Golyshina O.V."/>
            <person name="Manteca A."/>
            <person name="Ramos J.L."/>
            <person name="Gallego J.R."/>
            <person name="Llorente I."/>
            <person name="Martins Dos Santos V.A."/>
            <person name="Jensen O.N."/>
            <person name="Pelaez A.I."/>
            <person name="Sanchez J."/>
            <person name="Ferrer M."/>
        </authorList>
    </citation>
    <scope>NUCLEOTIDE SEQUENCE</scope>
</reference>
<dbReference type="Pfam" id="PF00521">
    <property type="entry name" value="DNA_topoisoIV"/>
    <property type="match status" value="1"/>
</dbReference>
<evidence type="ECO:0000256" key="4">
    <source>
        <dbReference type="ARBA" id="ARBA00023029"/>
    </source>
</evidence>
<dbReference type="EC" id="5.6.2.2" evidence="3"/>
<feature type="non-terminal residue" evidence="8">
    <location>
        <position position="358"/>
    </location>
</feature>
<dbReference type="GO" id="GO:0009330">
    <property type="term" value="C:DNA topoisomerase type II (double strand cut, ATP-hydrolyzing) complex"/>
    <property type="evidence" value="ECO:0007669"/>
    <property type="project" value="TreeGrafter"/>
</dbReference>
<feature type="non-terminal residue" evidence="8">
    <location>
        <position position="1"/>
    </location>
</feature>
<dbReference type="GO" id="GO:0003918">
    <property type="term" value="F:DNA topoisomerase type II (double strand cut, ATP-hydrolyzing) activity"/>
    <property type="evidence" value="ECO:0007669"/>
    <property type="project" value="UniProtKB-EC"/>
</dbReference>
<dbReference type="InterPro" id="IPR002205">
    <property type="entry name" value="Topo_IIA_dom_A"/>
</dbReference>
<dbReference type="GO" id="GO:0003677">
    <property type="term" value="F:DNA binding"/>
    <property type="evidence" value="ECO:0007669"/>
    <property type="project" value="UniProtKB-KW"/>
</dbReference>
<comment type="catalytic activity">
    <reaction evidence="1">
        <text>ATP-dependent breakage, passage and rejoining of double-stranded DNA.</text>
        <dbReference type="EC" id="5.6.2.2"/>
    </reaction>
</comment>
<protein>
    <recommendedName>
        <fullName evidence="3">DNA topoisomerase (ATP-hydrolyzing)</fullName>
        <ecNumber evidence="3">5.6.2.2</ecNumber>
    </recommendedName>
</protein>
<dbReference type="GO" id="GO:0005524">
    <property type="term" value="F:ATP binding"/>
    <property type="evidence" value="ECO:0007669"/>
    <property type="project" value="InterPro"/>
</dbReference>
<dbReference type="PANTHER" id="PTHR43493:SF5">
    <property type="entry name" value="DNA GYRASE SUBUNIT A, CHLOROPLASTIC_MITOCHONDRIAL"/>
    <property type="match status" value="1"/>
</dbReference>
<dbReference type="GO" id="GO:0006265">
    <property type="term" value="P:DNA topological change"/>
    <property type="evidence" value="ECO:0007669"/>
    <property type="project" value="InterPro"/>
</dbReference>
<dbReference type="SMART" id="SM00434">
    <property type="entry name" value="TOP4c"/>
    <property type="match status" value="1"/>
</dbReference>
<comment type="similarity">
    <text evidence="2">Belongs to the type II topoisomerase GyrA/ParC subunit family.</text>
</comment>
<evidence type="ECO:0000313" key="8">
    <source>
        <dbReference type="EMBL" id="EQD79601.1"/>
    </source>
</evidence>
<dbReference type="CDD" id="cd00187">
    <property type="entry name" value="TOP4c"/>
    <property type="match status" value="1"/>
</dbReference>